<dbReference type="EMBL" id="CAICTM010000185">
    <property type="protein sequence ID" value="CAB9504109.1"/>
    <property type="molecule type" value="Genomic_DNA"/>
</dbReference>
<dbReference type="Gene3D" id="3.40.50.880">
    <property type="match status" value="1"/>
</dbReference>
<evidence type="ECO:0000313" key="4">
    <source>
        <dbReference type="Proteomes" id="UP001153069"/>
    </source>
</evidence>
<accession>A0A9N8DQI6</accession>
<dbReference type="InterPro" id="IPR044992">
    <property type="entry name" value="ChyE-like"/>
</dbReference>
<dbReference type="PROSITE" id="PS51273">
    <property type="entry name" value="GATASE_TYPE_1"/>
    <property type="match status" value="1"/>
</dbReference>
<gene>
    <name evidence="3" type="ORF">SEMRO_186_G080570.1</name>
</gene>
<proteinExistence type="predicted"/>
<sequence>MVMLDPAVEPKNDEVDSSSSPRILCQTVNPSATSSPPRRLRLCMLGCEDNPPYGPTEHTGQLFMELIVQSLAECDPTTTWIVSIAIYRVQQGEYPDDWNLYDGILLPGSFAAAYDTDPWIEKLKHVIQNEIVAHRRPTLGICFGHQVFAHSFEDGQAQKYPRGSRAGRYAMTTTPAGAALFGKQHNLYYTHGDMVQKLPPCAVALGTEDELPVQAAAYFASAADAQAFPSANKPYTVTFQAHPEYGVSRDLGLDGTLRRIFHVMTDKELIQKEYQVEKEQDAIESFDTVHRQSKEAFIASARALGWFP</sequence>
<dbReference type="Pfam" id="PF00117">
    <property type="entry name" value="GATase"/>
    <property type="match status" value="1"/>
</dbReference>
<feature type="domain" description="Glutamine amidotransferase" evidence="2">
    <location>
        <begin position="64"/>
        <end position="246"/>
    </location>
</feature>
<keyword evidence="3" id="KW-0315">Glutamine amidotransferase</keyword>
<dbReference type="AlphaFoldDB" id="A0A9N8DQI6"/>
<protein>
    <submittedName>
        <fullName evidence="3">Glutamine amidotransferase</fullName>
    </submittedName>
</protein>
<evidence type="ECO:0000313" key="3">
    <source>
        <dbReference type="EMBL" id="CAB9504109.1"/>
    </source>
</evidence>
<dbReference type="PANTHER" id="PTHR42695">
    <property type="entry name" value="GLUTAMINE AMIDOTRANSFERASE YLR126C-RELATED"/>
    <property type="match status" value="1"/>
</dbReference>
<dbReference type="PANTHER" id="PTHR42695:SF5">
    <property type="entry name" value="GLUTAMINE AMIDOTRANSFERASE YLR126C-RELATED"/>
    <property type="match status" value="1"/>
</dbReference>
<name>A0A9N8DQI6_9STRA</name>
<evidence type="ECO:0000256" key="1">
    <source>
        <dbReference type="SAM" id="MobiDB-lite"/>
    </source>
</evidence>
<dbReference type="SUPFAM" id="SSF52317">
    <property type="entry name" value="Class I glutamine amidotransferase-like"/>
    <property type="match status" value="1"/>
</dbReference>
<dbReference type="Proteomes" id="UP001153069">
    <property type="component" value="Unassembled WGS sequence"/>
</dbReference>
<reference evidence="3" key="1">
    <citation type="submission" date="2020-06" db="EMBL/GenBank/DDBJ databases">
        <authorList>
            <consortium name="Plant Systems Biology data submission"/>
        </authorList>
    </citation>
    <scope>NUCLEOTIDE SEQUENCE</scope>
    <source>
        <strain evidence="3">D6</strain>
    </source>
</reference>
<feature type="region of interest" description="Disordered" evidence="1">
    <location>
        <begin position="1"/>
        <end position="21"/>
    </location>
</feature>
<comment type="caution">
    <text evidence="3">The sequence shown here is derived from an EMBL/GenBank/DDBJ whole genome shotgun (WGS) entry which is preliminary data.</text>
</comment>
<dbReference type="GO" id="GO:0005829">
    <property type="term" value="C:cytosol"/>
    <property type="evidence" value="ECO:0007669"/>
    <property type="project" value="TreeGrafter"/>
</dbReference>
<organism evidence="3 4">
    <name type="scientific">Seminavis robusta</name>
    <dbReference type="NCBI Taxonomy" id="568900"/>
    <lineage>
        <taxon>Eukaryota</taxon>
        <taxon>Sar</taxon>
        <taxon>Stramenopiles</taxon>
        <taxon>Ochrophyta</taxon>
        <taxon>Bacillariophyta</taxon>
        <taxon>Bacillariophyceae</taxon>
        <taxon>Bacillariophycidae</taxon>
        <taxon>Naviculales</taxon>
        <taxon>Naviculaceae</taxon>
        <taxon>Seminavis</taxon>
    </lineage>
</organism>
<keyword evidence="4" id="KW-1185">Reference proteome</keyword>
<evidence type="ECO:0000259" key="2">
    <source>
        <dbReference type="Pfam" id="PF00117"/>
    </source>
</evidence>
<dbReference type="InterPro" id="IPR029062">
    <property type="entry name" value="Class_I_gatase-like"/>
</dbReference>
<dbReference type="InterPro" id="IPR017926">
    <property type="entry name" value="GATASE"/>
</dbReference>
<dbReference type="OrthoDB" id="92161at2759"/>